<dbReference type="OrthoDB" id="676730at2"/>
<comment type="caution">
    <text evidence="2">The sequence shown here is derived from an EMBL/GenBank/DDBJ whole genome shotgun (WGS) entry which is preliminary data.</text>
</comment>
<dbReference type="Proteomes" id="UP000284120">
    <property type="component" value="Unassembled WGS sequence"/>
</dbReference>
<keyword evidence="1" id="KW-1133">Transmembrane helix</keyword>
<evidence type="ECO:0000313" key="3">
    <source>
        <dbReference type="Proteomes" id="UP000284120"/>
    </source>
</evidence>
<accession>A0A3S3QH02</accession>
<evidence type="ECO:0000256" key="1">
    <source>
        <dbReference type="SAM" id="Phobius"/>
    </source>
</evidence>
<gene>
    <name evidence="2" type="ORF">DPV69_00890</name>
</gene>
<dbReference type="EMBL" id="SAYW01000001">
    <property type="protein sequence ID" value="RWU09934.1"/>
    <property type="molecule type" value="Genomic_DNA"/>
</dbReference>
<dbReference type="AlphaFoldDB" id="A0A3S3QH02"/>
<protein>
    <recommendedName>
        <fullName evidence="4">Type II secretion system protein GspC N-terminal domain-containing protein</fullName>
    </recommendedName>
</protein>
<reference evidence="2 3" key="1">
    <citation type="submission" date="2018-06" db="EMBL/GenBank/DDBJ databases">
        <title>Pedobacter endophyticus sp. nov., an endophytic bacterium isolated from a leaf of Triticum aestivum.</title>
        <authorList>
            <person name="Zhang L."/>
        </authorList>
    </citation>
    <scope>NUCLEOTIDE SEQUENCE [LARGE SCALE GENOMIC DNA]</scope>
    <source>
        <strain evidence="2 3">CM134L-2</strain>
    </source>
</reference>
<keyword evidence="1" id="KW-0472">Membrane</keyword>
<keyword evidence="1" id="KW-0812">Transmembrane</keyword>
<evidence type="ECO:0000313" key="2">
    <source>
        <dbReference type="EMBL" id="RWU09934.1"/>
    </source>
</evidence>
<sequence>MAKGKTITYLLIAGVVAVWGLIFYRVYVSMSEEDLDTPVAATTKVPYFKMVDHHQDQVNLDLNYRDPFSQVGAYVETKPVASKPENVAMPRPAMPGPMMSKPQVNWSNIQYTGYVNNATSRQKMVILSVNGNTAVLTEGQSAHGVKLLKYLGDSVSVQYQGEKKNIKIK</sequence>
<dbReference type="RefSeq" id="WP_113645422.1">
    <property type="nucleotide sequence ID" value="NZ_QMHN01000001.1"/>
</dbReference>
<name>A0A3S3QH02_9SPHI</name>
<feature type="transmembrane region" description="Helical" evidence="1">
    <location>
        <begin position="7"/>
        <end position="27"/>
    </location>
</feature>
<evidence type="ECO:0008006" key="4">
    <source>
        <dbReference type="Google" id="ProtNLM"/>
    </source>
</evidence>
<keyword evidence="3" id="KW-1185">Reference proteome</keyword>
<proteinExistence type="predicted"/>
<organism evidence="2 3">
    <name type="scientific">Pedobacter chitinilyticus</name>
    <dbReference type="NCBI Taxonomy" id="2233776"/>
    <lineage>
        <taxon>Bacteria</taxon>
        <taxon>Pseudomonadati</taxon>
        <taxon>Bacteroidota</taxon>
        <taxon>Sphingobacteriia</taxon>
        <taxon>Sphingobacteriales</taxon>
        <taxon>Sphingobacteriaceae</taxon>
        <taxon>Pedobacter</taxon>
    </lineage>
</organism>